<evidence type="ECO:0000313" key="3">
    <source>
        <dbReference type="Proteomes" id="UP001164705"/>
    </source>
</evidence>
<dbReference type="RefSeq" id="WP_267676458.1">
    <property type="nucleotide sequence ID" value="NZ_CP113088.1"/>
</dbReference>
<name>A0A9E8MX25_9FLAO</name>
<sequence>MQNPVSKFLIITVALLYSFQLHAQLPNDCVNAVTVCGDSDVVLDVSGSGTNEFPRLLSK</sequence>
<feature type="signal peptide" evidence="1">
    <location>
        <begin position="1"/>
        <end position="23"/>
    </location>
</feature>
<dbReference type="Proteomes" id="UP001164705">
    <property type="component" value="Chromosome"/>
</dbReference>
<reference evidence="2" key="1">
    <citation type="submission" date="2022-11" db="EMBL/GenBank/DDBJ databases">
        <title>Lacinutrix neustonica HL-RS19T sp. nov., isolated from the surface microlayer sample of brackish Lake Shihwa.</title>
        <authorList>
            <person name="Choi J.Y."/>
            <person name="Hwang C.Y."/>
        </authorList>
    </citation>
    <scope>NUCLEOTIDE SEQUENCE</scope>
    <source>
        <strain evidence="2">HL-RS19</strain>
    </source>
</reference>
<accession>A0A9E8MX25</accession>
<dbReference type="AlphaFoldDB" id="A0A9E8MX25"/>
<dbReference type="KEGG" id="lnu:N7U66_18645"/>
<feature type="chain" id="PRO_5039250906" evidence="1">
    <location>
        <begin position="24"/>
        <end position="59"/>
    </location>
</feature>
<gene>
    <name evidence="2" type="ORF">N7U66_18645</name>
</gene>
<evidence type="ECO:0000256" key="1">
    <source>
        <dbReference type="SAM" id="SignalP"/>
    </source>
</evidence>
<keyword evidence="1" id="KW-0732">Signal</keyword>
<dbReference type="EMBL" id="CP113088">
    <property type="protein sequence ID" value="WAC01860.1"/>
    <property type="molecule type" value="Genomic_DNA"/>
</dbReference>
<organism evidence="2 3">
    <name type="scientific">Lacinutrix neustonica</name>
    <dbReference type="NCBI Taxonomy" id="2980107"/>
    <lineage>
        <taxon>Bacteria</taxon>
        <taxon>Pseudomonadati</taxon>
        <taxon>Bacteroidota</taxon>
        <taxon>Flavobacteriia</taxon>
        <taxon>Flavobacteriales</taxon>
        <taxon>Flavobacteriaceae</taxon>
        <taxon>Lacinutrix</taxon>
    </lineage>
</organism>
<evidence type="ECO:0000313" key="2">
    <source>
        <dbReference type="EMBL" id="WAC01860.1"/>
    </source>
</evidence>
<keyword evidence="3" id="KW-1185">Reference proteome</keyword>
<protein>
    <submittedName>
        <fullName evidence="2">Uncharacterized protein</fullName>
    </submittedName>
</protein>
<proteinExistence type="predicted"/>